<dbReference type="Gene3D" id="3.90.1410.10">
    <property type="entry name" value="set domain protein methyltransferase, domain 1"/>
    <property type="match status" value="1"/>
</dbReference>
<feature type="domain" description="SET" evidence="8">
    <location>
        <begin position="46"/>
        <end position="276"/>
    </location>
</feature>
<dbReference type="CDD" id="cd19178">
    <property type="entry name" value="SET_SETD6"/>
    <property type="match status" value="1"/>
</dbReference>
<dbReference type="Pfam" id="PF09273">
    <property type="entry name" value="Rubis-subs-bind"/>
    <property type="match status" value="1"/>
</dbReference>
<dbReference type="GO" id="GO:0032259">
    <property type="term" value="P:methylation"/>
    <property type="evidence" value="ECO:0007669"/>
    <property type="project" value="UniProtKB-KW"/>
</dbReference>
<dbReference type="InterPro" id="IPR011383">
    <property type="entry name" value="N-lys_methylase_SETD6"/>
</dbReference>
<evidence type="ECO:0000256" key="5">
    <source>
        <dbReference type="ARBA" id="ARBA00023242"/>
    </source>
</evidence>
<gene>
    <name evidence="9" type="ORF">CHS0354_024658</name>
</gene>
<keyword evidence="4 6" id="KW-0949">S-adenosyl-L-methionine</keyword>
<dbReference type="GO" id="GO:0005634">
    <property type="term" value="C:nucleus"/>
    <property type="evidence" value="ECO:0007669"/>
    <property type="project" value="UniProtKB-SubCell"/>
</dbReference>
<dbReference type="EMBL" id="JAEAOA010001460">
    <property type="protein sequence ID" value="KAK3598982.1"/>
    <property type="molecule type" value="Genomic_DNA"/>
</dbReference>
<evidence type="ECO:0000259" key="8">
    <source>
        <dbReference type="PROSITE" id="PS50280"/>
    </source>
</evidence>
<reference evidence="9" key="3">
    <citation type="submission" date="2023-05" db="EMBL/GenBank/DDBJ databases">
        <authorList>
            <person name="Smith C.H."/>
        </authorList>
    </citation>
    <scope>NUCLEOTIDE SEQUENCE</scope>
    <source>
        <strain evidence="9">CHS0354</strain>
        <tissue evidence="9">Mantle</tissue>
    </source>
</reference>
<dbReference type="Gene3D" id="3.90.1420.10">
    <property type="entry name" value="Rubisco LSMT, substrate-binding domain"/>
    <property type="match status" value="1"/>
</dbReference>
<sequence>MSAPLKRHASNDAESNTTKLSTTQSKDKLLNIFIGWLSENGFNVNPKVIVTKEGSCAQYGLVAVEDIDEQEVLFQILRPLLLSPETTVIADVLEKEEDHIQSESGWVSTILALLYEYNNPSSKWRPYLDLVLDFKELDLPMLWARSEREDLLQGTGTNETVEKDLQNIEKEFEMVVLPFIKRHPDLFSKSCEDIELYKRMVAFVMAYSFTEPWSSAQDEEEDEENSGSSQPMIVPLADILNHVAKNNAHLTFENEVLKMVAIRNIRKGEEVFNTYGELSNQHLLHMYGFAEPYPNNHYDTVEIPIKLLVHAAQDVIGYSEDAFSRKKKVLHEMGLYADGVTMVVGIDGILSEEETYQTLKILTMSKEDLDVLEENDGWLEEEDESKEESLNFQHIKLLPDQWKEILSRCAKVTLQQYKDSIEEDSKSLSDCTKLTSRQKYSLYTKYGQKQILHKLTSACLK</sequence>
<evidence type="ECO:0000256" key="1">
    <source>
        <dbReference type="ARBA" id="ARBA00004123"/>
    </source>
</evidence>
<dbReference type="InterPro" id="IPR015353">
    <property type="entry name" value="Rubisco_LSMT_subst-bd"/>
</dbReference>
<comment type="similarity">
    <text evidence="6">Belongs to the class V-like SAM-binding methyltransferase superfamily. Histone-lysine methyltransferase family. SETD6 subfamily.</text>
</comment>
<reference evidence="9" key="2">
    <citation type="journal article" date="2021" name="Genome Biol. Evol.">
        <title>Developing a high-quality reference genome for a parasitic bivalve with doubly uniparental inheritance (Bivalvia: Unionida).</title>
        <authorList>
            <person name="Smith C.H."/>
        </authorList>
    </citation>
    <scope>NUCLEOTIDE SEQUENCE</scope>
    <source>
        <strain evidence="9">CHS0354</strain>
        <tissue evidence="9">Mantle</tissue>
    </source>
</reference>
<dbReference type="PANTHER" id="PTHR13271">
    <property type="entry name" value="UNCHARACTERIZED PUTATIVE METHYLTRANSFERASE"/>
    <property type="match status" value="1"/>
</dbReference>
<dbReference type="InterPro" id="IPR001214">
    <property type="entry name" value="SET_dom"/>
</dbReference>
<dbReference type="FunFam" id="3.90.1410.10:FF:000007">
    <property type="entry name" value="Ribosomal lysine N-methyltransferase 4"/>
    <property type="match status" value="1"/>
</dbReference>
<keyword evidence="2 6" id="KW-0489">Methyltransferase</keyword>
<keyword evidence="10" id="KW-1185">Reference proteome</keyword>
<evidence type="ECO:0000256" key="7">
    <source>
        <dbReference type="SAM" id="MobiDB-lite"/>
    </source>
</evidence>
<dbReference type="InterPro" id="IPR036464">
    <property type="entry name" value="Rubisco_LSMT_subst-bd_sf"/>
</dbReference>
<dbReference type="InterPro" id="IPR046341">
    <property type="entry name" value="SET_dom_sf"/>
</dbReference>
<dbReference type="PANTHER" id="PTHR13271:SF34">
    <property type="entry name" value="N-LYSINE METHYLTRANSFERASE SETD6"/>
    <property type="match status" value="1"/>
</dbReference>
<keyword evidence="5 6" id="KW-0539">Nucleus</keyword>
<evidence type="ECO:0000313" key="10">
    <source>
        <dbReference type="Proteomes" id="UP001195483"/>
    </source>
</evidence>
<comment type="subcellular location">
    <subcellularLocation>
        <location evidence="1 6">Nucleus</location>
    </subcellularLocation>
</comment>
<keyword evidence="3 6" id="KW-0808">Transferase</keyword>
<accession>A0AAE0W3D0</accession>
<dbReference type="InterPro" id="IPR044430">
    <property type="entry name" value="SETD6_SET"/>
</dbReference>
<evidence type="ECO:0000256" key="4">
    <source>
        <dbReference type="ARBA" id="ARBA00022691"/>
    </source>
</evidence>
<evidence type="ECO:0000313" key="9">
    <source>
        <dbReference type="EMBL" id="KAK3598982.1"/>
    </source>
</evidence>
<dbReference type="PIRSF" id="PIRSF011771">
    <property type="entry name" value="RMS1_SET"/>
    <property type="match status" value="1"/>
</dbReference>
<dbReference type="Pfam" id="PF00856">
    <property type="entry name" value="SET"/>
    <property type="match status" value="1"/>
</dbReference>
<name>A0AAE0W3D0_9BIVA</name>
<dbReference type="InterPro" id="IPR050600">
    <property type="entry name" value="SETD3_SETD6_MTase"/>
</dbReference>
<evidence type="ECO:0000256" key="6">
    <source>
        <dbReference type="PIRNR" id="PIRNR011771"/>
    </source>
</evidence>
<dbReference type="Proteomes" id="UP001195483">
    <property type="component" value="Unassembled WGS sequence"/>
</dbReference>
<comment type="caution">
    <text evidence="9">The sequence shown here is derived from an EMBL/GenBank/DDBJ whole genome shotgun (WGS) entry which is preliminary data.</text>
</comment>
<evidence type="ECO:0000256" key="3">
    <source>
        <dbReference type="ARBA" id="ARBA00022679"/>
    </source>
</evidence>
<protein>
    <recommendedName>
        <fullName evidence="6">N-lysine methyltransferase</fullName>
        <ecNumber evidence="6">2.1.1.-</ecNumber>
    </recommendedName>
</protein>
<dbReference type="PROSITE" id="PS50280">
    <property type="entry name" value="SET"/>
    <property type="match status" value="1"/>
</dbReference>
<evidence type="ECO:0000256" key="2">
    <source>
        <dbReference type="ARBA" id="ARBA00022603"/>
    </source>
</evidence>
<feature type="region of interest" description="Disordered" evidence="7">
    <location>
        <begin position="1"/>
        <end position="20"/>
    </location>
</feature>
<organism evidence="9 10">
    <name type="scientific">Potamilus streckersoni</name>
    <dbReference type="NCBI Taxonomy" id="2493646"/>
    <lineage>
        <taxon>Eukaryota</taxon>
        <taxon>Metazoa</taxon>
        <taxon>Spiralia</taxon>
        <taxon>Lophotrochozoa</taxon>
        <taxon>Mollusca</taxon>
        <taxon>Bivalvia</taxon>
        <taxon>Autobranchia</taxon>
        <taxon>Heteroconchia</taxon>
        <taxon>Palaeoheterodonta</taxon>
        <taxon>Unionida</taxon>
        <taxon>Unionoidea</taxon>
        <taxon>Unionidae</taxon>
        <taxon>Ambleminae</taxon>
        <taxon>Lampsilini</taxon>
        <taxon>Potamilus</taxon>
    </lineage>
</organism>
<reference evidence="9" key="1">
    <citation type="journal article" date="2021" name="Genome Biol. Evol.">
        <title>A High-Quality Reference Genome for a Parasitic Bivalve with Doubly Uniparental Inheritance (Bivalvia: Unionida).</title>
        <authorList>
            <person name="Smith C.H."/>
        </authorList>
    </citation>
    <scope>NUCLEOTIDE SEQUENCE</scope>
    <source>
        <strain evidence="9">CHS0354</strain>
    </source>
</reference>
<dbReference type="GO" id="GO:0016279">
    <property type="term" value="F:protein-lysine N-methyltransferase activity"/>
    <property type="evidence" value="ECO:0007669"/>
    <property type="project" value="UniProtKB-UniRule"/>
</dbReference>
<proteinExistence type="inferred from homology"/>
<comment type="function">
    <text evidence="6">Protein-lysine N-methyltransferase.</text>
</comment>
<dbReference type="SUPFAM" id="SSF81822">
    <property type="entry name" value="RuBisCo LSMT C-terminal, substrate-binding domain"/>
    <property type="match status" value="1"/>
</dbReference>
<dbReference type="EC" id="2.1.1.-" evidence="6"/>
<dbReference type="AlphaFoldDB" id="A0AAE0W3D0"/>
<dbReference type="SUPFAM" id="SSF82199">
    <property type="entry name" value="SET domain"/>
    <property type="match status" value="1"/>
</dbReference>